<dbReference type="InterPro" id="IPR010982">
    <property type="entry name" value="Lambda_DNA-bd_dom_sf"/>
</dbReference>
<dbReference type="PROSITE" id="PS50943">
    <property type="entry name" value="HTH_CROC1"/>
    <property type="match status" value="1"/>
</dbReference>
<dbReference type="SUPFAM" id="SSF47413">
    <property type="entry name" value="lambda repressor-like DNA-binding domains"/>
    <property type="match status" value="1"/>
</dbReference>
<evidence type="ECO:0000313" key="3">
    <source>
        <dbReference type="EMBL" id="KIZ40189.1"/>
    </source>
</evidence>
<dbReference type="Gene3D" id="1.10.260.40">
    <property type="entry name" value="lambda repressor-like DNA-binding domains"/>
    <property type="match status" value="1"/>
</dbReference>
<dbReference type="AlphaFoldDB" id="A0A0D7EHB3"/>
<protein>
    <submittedName>
        <fullName evidence="3">XRE family transcriptional regulator</fullName>
    </submittedName>
</protein>
<evidence type="ECO:0000259" key="2">
    <source>
        <dbReference type="PROSITE" id="PS50943"/>
    </source>
</evidence>
<keyword evidence="1" id="KW-0238">DNA-binding</keyword>
<dbReference type="PANTHER" id="PTHR36924:SF1">
    <property type="entry name" value="ANTITOXIN HIGA-1"/>
    <property type="match status" value="1"/>
</dbReference>
<accession>A0A0D7EHB3</accession>
<feature type="domain" description="HTH cro/C1-type" evidence="2">
    <location>
        <begin position="17"/>
        <end position="71"/>
    </location>
</feature>
<dbReference type="PANTHER" id="PTHR36924">
    <property type="entry name" value="ANTITOXIN HIGA-1"/>
    <property type="match status" value="1"/>
</dbReference>
<dbReference type="InterPro" id="IPR001387">
    <property type="entry name" value="Cro/C1-type_HTH"/>
</dbReference>
<dbReference type="InterPro" id="IPR013430">
    <property type="entry name" value="Toxin_antidote_HigA"/>
</dbReference>
<dbReference type="SMART" id="SM00530">
    <property type="entry name" value="HTH_XRE"/>
    <property type="match status" value="1"/>
</dbReference>
<dbReference type="RefSeq" id="WP_044414297.1">
    <property type="nucleotide sequence ID" value="NZ_JXXE01000371.1"/>
</dbReference>
<dbReference type="Pfam" id="PF01381">
    <property type="entry name" value="HTH_3"/>
    <property type="match status" value="1"/>
</dbReference>
<evidence type="ECO:0000256" key="1">
    <source>
        <dbReference type="ARBA" id="ARBA00023125"/>
    </source>
</evidence>
<organism evidence="3 4">
    <name type="scientific">Rhodopseudomonas palustris</name>
    <dbReference type="NCBI Taxonomy" id="1076"/>
    <lineage>
        <taxon>Bacteria</taxon>
        <taxon>Pseudomonadati</taxon>
        <taxon>Pseudomonadota</taxon>
        <taxon>Alphaproteobacteria</taxon>
        <taxon>Hyphomicrobiales</taxon>
        <taxon>Nitrobacteraceae</taxon>
        <taxon>Rhodopseudomonas</taxon>
    </lineage>
</organism>
<proteinExistence type="predicted"/>
<dbReference type="CDD" id="cd00093">
    <property type="entry name" value="HTH_XRE"/>
    <property type="match status" value="1"/>
</dbReference>
<dbReference type="PATRIC" id="fig|1076.23.peg.4113"/>
<sequence>MARTRQLPPIPPGEILIEEFMKPNGISQNRLARDIDVNPARVNDIVHGRSAITAAVALRLAKYFGTTPELWMNLQASYDLRRARASDWPSIEPRVRVLAAE</sequence>
<dbReference type="NCBIfam" id="TIGR02607">
    <property type="entry name" value="antidote_HigA"/>
    <property type="match status" value="1"/>
</dbReference>
<reference evidence="3 4" key="1">
    <citation type="submission" date="2014-11" db="EMBL/GenBank/DDBJ databases">
        <title>Genomics and ecophysiology of heterotrophic nitrogen fixing bacteria isolated from estuarine surface water.</title>
        <authorList>
            <person name="Bentzon-Tilia M."/>
            <person name="Severin I."/>
            <person name="Hansen L.H."/>
            <person name="Riemann L."/>
        </authorList>
    </citation>
    <scope>NUCLEOTIDE SEQUENCE [LARGE SCALE GENOMIC DNA]</scope>
    <source>
        <strain evidence="3 4">BAL398</strain>
    </source>
</reference>
<comment type="caution">
    <text evidence="3">The sequence shown here is derived from an EMBL/GenBank/DDBJ whole genome shotgun (WGS) entry which is preliminary data.</text>
</comment>
<name>A0A0D7EHB3_RHOPL</name>
<dbReference type="OrthoDB" id="3174593at2"/>
<dbReference type="GO" id="GO:0003677">
    <property type="term" value="F:DNA binding"/>
    <property type="evidence" value="ECO:0007669"/>
    <property type="project" value="UniProtKB-KW"/>
</dbReference>
<dbReference type="EMBL" id="JXXE01000371">
    <property type="protein sequence ID" value="KIZ40189.1"/>
    <property type="molecule type" value="Genomic_DNA"/>
</dbReference>
<evidence type="ECO:0000313" key="4">
    <source>
        <dbReference type="Proteomes" id="UP000032515"/>
    </source>
</evidence>
<dbReference type="Proteomes" id="UP000032515">
    <property type="component" value="Unassembled WGS sequence"/>
</dbReference>
<gene>
    <name evidence="3" type="ORF">OO17_18315</name>
</gene>